<dbReference type="KEGG" id="sacz:AOT14_05450"/>
<dbReference type="OrthoDB" id="8453626at2"/>
<organism evidence="1 2">
    <name type="scientific">Stenotrophomonas acidaminiphila</name>
    <dbReference type="NCBI Taxonomy" id="128780"/>
    <lineage>
        <taxon>Bacteria</taxon>
        <taxon>Pseudomonadati</taxon>
        <taxon>Pseudomonadota</taxon>
        <taxon>Gammaproteobacteria</taxon>
        <taxon>Lysobacterales</taxon>
        <taxon>Lysobacteraceae</taxon>
        <taxon>Stenotrophomonas</taxon>
    </lineage>
</organism>
<protein>
    <submittedName>
        <fullName evidence="1">Uncharacterized protein</fullName>
    </submittedName>
</protein>
<name>A0A0S1AW18_9GAMM</name>
<sequence>MNRDRYLQLIARLLSARVITQTAIGEALDIHPSQVSRICAGDFKRLDGNALRVCKYAQQVAARTQTGRGAGRVAGELEGKLTQLLVASPDAALAVGALIDALLATSPADTAAAGA</sequence>
<gene>
    <name evidence="1" type="ORF">AOT14_05450</name>
</gene>
<dbReference type="AlphaFoldDB" id="A0A0S1AW18"/>
<dbReference type="Proteomes" id="UP000061010">
    <property type="component" value="Chromosome"/>
</dbReference>
<reference evidence="1 2" key="1">
    <citation type="journal article" date="2015" name="Genome Announc.">
        <title>Complete Genome Sequencing of Stenotrophomonas acidaminiphila ZAC14D2_NAIMI4_2, a Multidrug-Resistant Strain Isolated from Sediments of a Polluted River in Mexico, Uncovers New Antibiotic Resistance Genes and a Novel Class-II Lasso Peptide Biosynthesis Gene Cluster.</title>
        <authorList>
            <person name="Vinuesa P."/>
            <person name="Ochoa-Sanchez L.E."/>
        </authorList>
    </citation>
    <scope>NUCLEOTIDE SEQUENCE [LARGE SCALE GENOMIC DNA]</scope>
    <source>
        <strain evidence="1 2">ZAC14D2_NAIMI4_2</strain>
    </source>
</reference>
<dbReference type="PATRIC" id="fig|128780.6.peg.554"/>
<proteinExistence type="predicted"/>
<evidence type="ECO:0000313" key="1">
    <source>
        <dbReference type="EMBL" id="ALJ26990.1"/>
    </source>
</evidence>
<accession>A0A0S1AW18</accession>
<dbReference type="EMBL" id="CP012900">
    <property type="protein sequence ID" value="ALJ26990.1"/>
    <property type="molecule type" value="Genomic_DNA"/>
</dbReference>
<evidence type="ECO:0000313" key="2">
    <source>
        <dbReference type="Proteomes" id="UP000061010"/>
    </source>
</evidence>
<keyword evidence="2" id="KW-1185">Reference proteome</keyword>